<proteinExistence type="predicted"/>
<reference evidence="2" key="1">
    <citation type="submission" date="2022-11" db="UniProtKB">
        <authorList>
            <consortium name="WormBaseParasite"/>
        </authorList>
    </citation>
    <scope>IDENTIFICATION</scope>
</reference>
<organism evidence="1 2">
    <name type="scientific">Panagrolaimus sp. PS1159</name>
    <dbReference type="NCBI Taxonomy" id="55785"/>
    <lineage>
        <taxon>Eukaryota</taxon>
        <taxon>Metazoa</taxon>
        <taxon>Ecdysozoa</taxon>
        <taxon>Nematoda</taxon>
        <taxon>Chromadorea</taxon>
        <taxon>Rhabditida</taxon>
        <taxon>Tylenchina</taxon>
        <taxon>Panagrolaimomorpha</taxon>
        <taxon>Panagrolaimoidea</taxon>
        <taxon>Panagrolaimidae</taxon>
        <taxon>Panagrolaimus</taxon>
    </lineage>
</organism>
<name>A0AC35G7N4_9BILA</name>
<accession>A0AC35G7N4</accession>
<sequence>MTEQTADDALKDKIIFTYRWDLTPPLPDDDDDDADGDDEHEIDRMETMITSYNVTTMEWQLHLTNDHLNILYQGSLVTNGIFNVSYKLFCDNNMEIELYARKTGAVAKIVILIALSFSTQVFFRPFDLPSHPFNKKKCAEYPENFEKDFRFEFLKDSDYLIKCSDGHSMPALKMVLNVSSKFMHTHFKESK</sequence>
<dbReference type="WBParaSite" id="PS1159_v2.g24390.t1">
    <property type="protein sequence ID" value="PS1159_v2.g24390.t1"/>
    <property type="gene ID" value="PS1159_v2.g24390"/>
</dbReference>
<protein>
    <submittedName>
        <fullName evidence="2">Uncharacterized protein</fullName>
    </submittedName>
</protein>
<evidence type="ECO:0000313" key="2">
    <source>
        <dbReference type="WBParaSite" id="PS1159_v2.g24390.t1"/>
    </source>
</evidence>
<dbReference type="Proteomes" id="UP000887580">
    <property type="component" value="Unplaced"/>
</dbReference>
<evidence type="ECO:0000313" key="1">
    <source>
        <dbReference type="Proteomes" id="UP000887580"/>
    </source>
</evidence>